<dbReference type="GO" id="GO:0019814">
    <property type="term" value="C:immunoglobulin complex"/>
    <property type="evidence" value="ECO:0007669"/>
    <property type="project" value="UniProtKB-KW"/>
</dbReference>
<dbReference type="InterPro" id="IPR013106">
    <property type="entry name" value="Ig_V-set"/>
</dbReference>
<organism evidence="5 6">
    <name type="scientific">Catharus ustulatus</name>
    <name type="common">Russet-backed thrush</name>
    <name type="synonym">Hylocichla ustulatus</name>
    <dbReference type="NCBI Taxonomy" id="91951"/>
    <lineage>
        <taxon>Eukaryota</taxon>
        <taxon>Metazoa</taxon>
        <taxon>Chordata</taxon>
        <taxon>Craniata</taxon>
        <taxon>Vertebrata</taxon>
        <taxon>Euteleostomi</taxon>
        <taxon>Archelosauria</taxon>
        <taxon>Archosauria</taxon>
        <taxon>Dinosauria</taxon>
        <taxon>Saurischia</taxon>
        <taxon>Theropoda</taxon>
        <taxon>Coelurosauria</taxon>
        <taxon>Aves</taxon>
        <taxon>Neognathae</taxon>
        <taxon>Neoaves</taxon>
        <taxon>Telluraves</taxon>
        <taxon>Australaves</taxon>
        <taxon>Passeriformes</taxon>
        <taxon>Turdidae</taxon>
        <taxon>Catharus</taxon>
    </lineage>
</organism>
<dbReference type="Ensembl" id="ENSCUST00005009322.1">
    <property type="protein sequence ID" value="ENSCUSP00005008953.1"/>
    <property type="gene ID" value="ENSCUSG00005005681.1"/>
</dbReference>
<dbReference type="InterPro" id="IPR036179">
    <property type="entry name" value="Ig-like_dom_sf"/>
</dbReference>
<evidence type="ECO:0000256" key="1">
    <source>
        <dbReference type="ARBA" id="ARBA00022859"/>
    </source>
</evidence>
<accession>A0A8C3U524</accession>
<reference evidence="5" key="3">
    <citation type="submission" date="2025-09" db="UniProtKB">
        <authorList>
            <consortium name="Ensembl"/>
        </authorList>
    </citation>
    <scope>IDENTIFICATION</scope>
</reference>
<dbReference type="GO" id="GO:0005576">
    <property type="term" value="C:extracellular region"/>
    <property type="evidence" value="ECO:0007669"/>
    <property type="project" value="UniProtKB-ARBA"/>
</dbReference>
<dbReference type="GO" id="GO:0002250">
    <property type="term" value="P:adaptive immune response"/>
    <property type="evidence" value="ECO:0007669"/>
    <property type="project" value="UniProtKB-KW"/>
</dbReference>
<reference evidence="5" key="2">
    <citation type="submission" date="2025-08" db="UniProtKB">
        <authorList>
            <consortium name="Ensembl"/>
        </authorList>
    </citation>
    <scope>IDENTIFICATION</scope>
</reference>
<dbReference type="AlphaFoldDB" id="A0A8C3U524"/>
<keyword evidence="6" id="KW-1185">Reference proteome</keyword>
<evidence type="ECO:0000256" key="2">
    <source>
        <dbReference type="ARBA" id="ARBA00023130"/>
    </source>
</evidence>
<dbReference type="InterPro" id="IPR050199">
    <property type="entry name" value="IgHV"/>
</dbReference>
<dbReference type="InterPro" id="IPR007110">
    <property type="entry name" value="Ig-like_dom"/>
</dbReference>
<proteinExistence type="predicted"/>
<protein>
    <recommendedName>
        <fullName evidence="4">Ig-like domain-containing protein</fullName>
    </recommendedName>
</protein>
<keyword evidence="2" id="KW-1064">Adaptive immunity</keyword>
<dbReference type="PROSITE" id="PS50835">
    <property type="entry name" value="IG_LIKE"/>
    <property type="match status" value="1"/>
</dbReference>
<sequence length="136" mass="14174">MAVTPATRHQSRAAVTLLESGGDLQPPGVSMALVCRGSGFNFGSFGMWWIRQSPGKGLEYVASINSNGGTHYASSVKGRSSISRDNGQSSVTLTMNNLNDEDSGVYFCAKDQDGFAWDGSGAAPGARSGSVPPQLL</sequence>
<evidence type="ECO:0000259" key="4">
    <source>
        <dbReference type="PROSITE" id="PS50835"/>
    </source>
</evidence>
<dbReference type="Pfam" id="PF07686">
    <property type="entry name" value="V-set"/>
    <property type="match status" value="1"/>
</dbReference>
<dbReference type="Gene3D" id="2.60.40.10">
    <property type="entry name" value="Immunoglobulins"/>
    <property type="match status" value="1"/>
</dbReference>
<evidence type="ECO:0000313" key="5">
    <source>
        <dbReference type="Ensembl" id="ENSCUSP00005008953.1"/>
    </source>
</evidence>
<dbReference type="SMART" id="SM00406">
    <property type="entry name" value="IGv"/>
    <property type="match status" value="1"/>
</dbReference>
<evidence type="ECO:0000313" key="6">
    <source>
        <dbReference type="Proteomes" id="UP000694563"/>
    </source>
</evidence>
<name>A0A8C3U524_CATUS</name>
<dbReference type="SUPFAM" id="SSF48726">
    <property type="entry name" value="Immunoglobulin"/>
    <property type="match status" value="1"/>
</dbReference>
<keyword evidence="3" id="KW-1280">Immunoglobulin</keyword>
<evidence type="ECO:0000256" key="3">
    <source>
        <dbReference type="ARBA" id="ARBA00043265"/>
    </source>
</evidence>
<dbReference type="FunFam" id="2.60.40.10:FF:002198">
    <property type="entry name" value="Immunoglobulin heavy variable 5-2"/>
    <property type="match status" value="1"/>
</dbReference>
<dbReference type="InterPro" id="IPR013783">
    <property type="entry name" value="Ig-like_fold"/>
</dbReference>
<dbReference type="PANTHER" id="PTHR23266">
    <property type="entry name" value="IMMUNOGLOBULIN HEAVY CHAIN"/>
    <property type="match status" value="1"/>
</dbReference>
<reference evidence="5" key="1">
    <citation type="submission" date="2020-10" db="EMBL/GenBank/DDBJ databases">
        <title>Catharus ustulatus (Swainson's thrush) genome, bCatUst1, primary haplotype v2.</title>
        <authorList>
            <person name="Delmore K."/>
            <person name="Vafadar M."/>
            <person name="Formenti G."/>
            <person name="Chow W."/>
            <person name="Pelan S."/>
            <person name="Howe K."/>
            <person name="Rhie A."/>
            <person name="Mountcastle J."/>
            <person name="Haase B."/>
            <person name="Fedrigo O."/>
            <person name="Jarvis E.D."/>
        </authorList>
    </citation>
    <scope>NUCLEOTIDE SEQUENCE [LARGE SCALE GENOMIC DNA]</scope>
</reference>
<feature type="domain" description="Ig-like" evidence="4">
    <location>
        <begin position="5"/>
        <end position="108"/>
    </location>
</feature>
<keyword evidence="1" id="KW-0391">Immunity</keyword>
<dbReference type="Proteomes" id="UP000694563">
    <property type="component" value="Chromosome 38"/>
</dbReference>